<dbReference type="Proteomes" id="UP000622890">
    <property type="component" value="Unassembled WGS sequence"/>
</dbReference>
<evidence type="ECO:0000313" key="1">
    <source>
        <dbReference type="EMBL" id="MBK4733324.1"/>
    </source>
</evidence>
<accession>A0A934SPY5</accession>
<sequence>MLNGDRPALMGSAFCLGVASEMARFAAPIFKAWKPYRFGHREEWNCTAVFAGEAALRSEEGFLRLASIQKAGAGIP</sequence>
<comment type="caution">
    <text evidence="1">The sequence shown here is derived from an EMBL/GenBank/DDBJ whole genome shotgun (WGS) entry which is preliminary data.</text>
</comment>
<gene>
    <name evidence="1" type="ORF">JJB74_01645</name>
</gene>
<dbReference type="AlphaFoldDB" id="A0A934SPY5"/>
<dbReference type="EMBL" id="JAEPBG010000001">
    <property type="protein sequence ID" value="MBK4733324.1"/>
    <property type="molecule type" value="Genomic_DNA"/>
</dbReference>
<evidence type="ECO:0000313" key="2">
    <source>
        <dbReference type="Proteomes" id="UP000622890"/>
    </source>
</evidence>
<organism evidence="1 2">
    <name type="scientific">Noviherbaspirillum pedocola</name>
    <dbReference type="NCBI Taxonomy" id="2801341"/>
    <lineage>
        <taxon>Bacteria</taxon>
        <taxon>Pseudomonadati</taxon>
        <taxon>Pseudomonadota</taxon>
        <taxon>Betaproteobacteria</taxon>
        <taxon>Burkholderiales</taxon>
        <taxon>Oxalobacteraceae</taxon>
        <taxon>Noviherbaspirillum</taxon>
    </lineage>
</organism>
<keyword evidence="2" id="KW-1185">Reference proteome</keyword>
<reference evidence="1" key="1">
    <citation type="submission" date="2021-01" db="EMBL/GenBank/DDBJ databases">
        <title>Genome sequence of strain Noviherbaspirillum sp. DKR-6.</title>
        <authorList>
            <person name="Chaudhary D.K."/>
        </authorList>
    </citation>
    <scope>NUCLEOTIDE SEQUENCE</scope>
    <source>
        <strain evidence="1">DKR-6</strain>
    </source>
</reference>
<proteinExistence type="predicted"/>
<dbReference type="RefSeq" id="WP_200590048.1">
    <property type="nucleotide sequence ID" value="NZ_JAEPBG010000001.1"/>
</dbReference>
<name>A0A934SPY5_9BURK</name>
<protein>
    <submittedName>
        <fullName evidence="1">Uncharacterized protein</fullName>
    </submittedName>
</protein>